<evidence type="ECO:0000256" key="4">
    <source>
        <dbReference type="ARBA" id="ARBA00022692"/>
    </source>
</evidence>
<evidence type="ECO:0000256" key="2">
    <source>
        <dbReference type="ARBA" id="ARBA00009298"/>
    </source>
</evidence>
<comment type="similarity">
    <text evidence="2 7">Belongs to the MgtC/SapB family.</text>
</comment>
<sequence>MLNNLPTRRFVWDLVCKHASQSVPFPPGEPVAPFLLPAAILWFQRPEPFFFPCAMEAMELNPPTLVHWVDFDLLSRLGVAALLGLFLGLDREIRGHAAGLRTHGLICFSAAMMTVSVLALYGQLGSGDRMDPLRIFEATGGFIGIIGAGLIVFSRGEVHNLTTAAHLWLAAVIGIACGAAQWPLVVIGCFISLVMLTLLRIAERRWEGCEGESGRSPDQK</sequence>
<proteinExistence type="inferred from homology"/>
<keyword evidence="10" id="KW-1185">Reference proteome</keyword>
<dbReference type="EMBL" id="FUYP01000007">
    <property type="protein sequence ID" value="SKB48531.1"/>
    <property type="molecule type" value="Genomic_DNA"/>
</dbReference>
<gene>
    <name evidence="9" type="ORF">SAMN06295937_10075</name>
</gene>
<dbReference type="Proteomes" id="UP000190044">
    <property type="component" value="Unassembled WGS sequence"/>
</dbReference>
<evidence type="ECO:0000256" key="1">
    <source>
        <dbReference type="ARBA" id="ARBA00004651"/>
    </source>
</evidence>
<evidence type="ECO:0000259" key="8">
    <source>
        <dbReference type="Pfam" id="PF02308"/>
    </source>
</evidence>
<dbReference type="PRINTS" id="PR01837">
    <property type="entry name" value="MGTCSAPBPROT"/>
</dbReference>
<accession>A0A1T5BMN5</accession>
<dbReference type="InterPro" id="IPR049177">
    <property type="entry name" value="MgtC_SapB_SrpB_YhiD_N"/>
</dbReference>
<reference evidence="10" key="1">
    <citation type="submission" date="2017-02" db="EMBL/GenBank/DDBJ databases">
        <authorList>
            <person name="Varghese N."/>
            <person name="Submissions S."/>
        </authorList>
    </citation>
    <scope>NUCLEOTIDE SEQUENCE [LARGE SCALE GENOMIC DNA]</scope>
    <source>
        <strain evidence="10">R11H</strain>
    </source>
</reference>
<keyword evidence="4 7" id="KW-0812">Transmembrane</keyword>
<dbReference type="InterPro" id="IPR003416">
    <property type="entry name" value="MgtC/SapB/SrpB/YhiD_fam"/>
</dbReference>
<evidence type="ECO:0000256" key="7">
    <source>
        <dbReference type="RuleBase" id="RU365041"/>
    </source>
</evidence>
<keyword evidence="3" id="KW-1003">Cell membrane</keyword>
<feature type="domain" description="MgtC/SapB/SrpB/YhiD N-terminal" evidence="8">
    <location>
        <begin position="77"/>
        <end position="204"/>
    </location>
</feature>
<evidence type="ECO:0000256" key="5">
    <source>
        <dbReference type="ARBA" id="ARBA00022989"/>
    </source>
</evidence>
<feature type="transmembrane region" description="Helical" evidence="7">
    <location>
        <begin position="133"/>
        <end position="153"/>
    </location>
</feature>
<dbReference type="PANTHER" id="PTHR33778:SF1">
    <property type="entry name" value="MAGNESIUM TRANSPORTER YHID-RELATED"/>
    <property type="match status" value="1"/>
</dbReference>
<evidence type="ECO:0000256" key="3">
    <source>
        <dbReference type="ARBA" id="ARBA00022475"/>
    </source>
</evidence>
<comment type="subcellular location">
    <subcellularLocation>
        <location evidence="7">Cell inner membrane</location>
        <topology evidence="7">Multi-pass membrane protein</topology>
    </subcellularLocation>
    <subcellularLocation>
        <location evidence="1">Cell membrane</location>
        <topology evidence="1">Multi-pass membrane protein</topology>
    </subcellularLocation>
</comment>
<evidence type="ECO:0000313" key="9">
    <source>
        <dbReference type="EMBL" id="SKB48531.1"/>
    </source>
</evidence>
<dbReference type="AlphaFoldDB" id="A0A1T5BMN5"/>
<protein>
    <recommendedName>
        <fullName evidence="7">Protein MgtC</fullName>
    </recommendedName>
</protein>
<organism evidence="9 10">
    <name type="scientific">Sphingopyxis flava</name>
    <dbReference type="NCBI Taxonomy" id="1507287"/>
    <lineage>
        <taxon>Bacteria</taxon>
        <taxon>Pseudomonadati</taxon>
        <taxon>Pseudomonadota</taxon>
        <taxon>Alphaproteobacteria</taxon>
        <taxon>Sphingomonadales</taxon>
        <taxon>Sphingomonadaceae</taxon>
        <taxon>Sphingopyxis</taxon>
    </lineage>
</organism>
<dbReference type="GO" id="GO:0005886">
    <property type="term" value="C:plasma membrane"/>
    <property type="evidence" value="ECO:0007669"/>
    <property type="project" value="UniProtKB-SubCell"/>
</dbReference>
<keyword evidence="5 7" id="KW-1133">Transmembrane helix</keyword>
<keyword evidence="7" id="KW-0997">Cell inner membrane</keyword>
<dbReference type="PANTHER" id="PTHR33778">
    <property type="entry name" value="PROTEIN MGTC"/>
    <property type="match status" value="1"/>
</dbReference>
<evidence type="ECO:0000256" key="6">
    <source>
        <dbReference type="ARBA" id="ARBA00023136"/>
    </source>
</evidence>
<evidence type="ECO:0000313" key="10">
    <source>
        <dbReference type="Proteomes" id="UP000190044"/>
    </source>
</evidence>
<feature type="transmembrane region" description="Helical" evidence="7">
    <location>
        <begin position="165"/>
        <end position="198"/>
    </location>
</feature>
<keyword evidence="6 7" id="KW-0472">Membrane</keyword>
<feature type="transmembrane region" description="Helical" evidence="7">
    <location>
        <begin position="100"/>
        <end position="121"/>
    </location>
</feature>
<dbReference type="Pfam" id="PF02308">
    <property type="entry name" value="MgtC"/>
    <property type="match status" value="1"/>
</dbReference>
<name>A0A1T5BMN5_9SPHN</name>